<dbReference type="Gene3D" id="3.30.70.790">
    <property type="entry name" value="UreE, C-terminal domain"/>
    <property type="match status" value="1"/>
</dbReference>
<organism evidence="2 3">
    <name type="scientific">Pontibacter locisalis</name>
    <dbReference type="NCBI Taxonomy" id="1719035"/>
    <lineage>
        <taxon>Bacteria</taxon>
        <taxon>Pseudomonadati</taxon>
        <taxon>Bacteroidota</taxon>
        <taxon>Cytophagia</taxon>
        <taxon>Cytophagales</taxon>
        <taxon>Hymenobacteraceae</taxon>
        <taxon>Pontibacter</taxon>
    </lineage>
</organism>
<dbReference type="Proteomes" id="UP001597544">
    <property type="component" value="Unassembled WGS sequence"/>
</dbReference>
<proteinExistence type="predicted"/>
<dbReference type="InterPro" id="IPR011322">
    <property type="entry name" value="N-reg_PII-like_a/b"/>
</dbReference>
<feature type="domain" description="DUF2007" evidence="1">
    <location>
        <begin position="19"/>
        <end position="76"/>
    </location>
</feature>
<gene>
    <name evidence="2" type="ORF">ACFSRY_04580</name>
</gene>
<dbReference type="EMBL" id="JBHULU010000004">
    <property type="protein sequence ID" value="MFD2513129.1"/>
    <property type="molecule type" value="Genomic_DNA"/>
</dbReference>
<evidence type="ECO:0000259" key="1">
    <source>
        <dbReference type="Pfam" id="PF09413"/>
    </source>
</evidence>
<accession>A0ABW5IIS0</accession>
<evidence type="ECO:0000313" key="3">
    <source>
        <dbReference type="Proteomes" id="UP001597544"/>
    </source>
</evidence>
<dbReference type="RefSeq" id="WP_377503586.1">
    <property type="nucleotide sequence ID" value="NZ_JBHULU010000004.1"/>
</dbReference>
<keyword evidence="3" id="KW-1185">Reference proteome</keyword>
<dbReference type="InterPro" id="IPR018551">
    <property type="entry name" value="DUF2007"/>
</dbReference>
<sequence length="81" mass="8995">MPHQEASKPVVIFAGEFHRAAVIKNMLENDGIPVFVENQLMGSIAPWQVSSGGISPVRLIISEQDHDQALRLLEKFNNAQE</sequence>
<dbReference type="Pfam" id="PF09413">
    <property type="entry name" value="DUF2007"/>
    <property type="match status" value="1"/>
</dbReference>
<reference evidence="3" key="1">
    <citation type="journal article" date="2019" name="Int. J. Syst. Evol. Microbiol.">
        <title>The Global Catalogue of Microorganisms (GCM) 10K type strain sequencing project: providing services to taxonomists for standard genome sequencing and annotation.</title>
        <authorList>
            <consortium name="The Broad Institute Genomics Platform"/>
            <consortium name="The Broad Institute Genome Sequencing Center for Infectious Disease"/>
            <person name="Wu L."/>
            <person name="Ma J."/>
        </authorList>
    </citation>
    <scope>NUCLEOTIDE SEQUENCE [LARGE SCALE GENOMIC DNA]</scope>
    <source>
        <strain evidence="3">KCTC 42498</strain>
    </source>
</reference>
<evidence type="ECO:0000313" key="2">
    <source>
        <dbReference type="EMBL" id="MFD2513129.1"/>
    </source>
</evidence>
<comment type="caution">
    <text evidence="2">The sequence shown here is derived from an EMBL/GenBank/DDBJ whole genome shotgun (WGS) entry which is preliminary data.</text>
</comment>
<dbReference type="SUPFAM" id="SSF54913">
    <property type="entry name" value="GlnB-like"/>
    <property type="match status" value="1"/>
</dbReference>
<protein>
    <submittedName>
        <fullName evidence="2">DUF2007 domain-containing protein</fullName>
    </submittedName>
</protein>
<name>A0ABW5IIS0_9BACT</name>